<evidence type="ECO:0000259" key="7">
    <source>
        <dbReference type="PROSITE" id="PS51503"/>
    </source>
</evidence>
<proteinExistence type="predicted"/>
<reference evidence="9" key="1">
    <citation type="journal article" date="2016" name="Genome Announc.">
        <title>Genome sequences of three species of Hanseniaspora isolated from spontaneous wine fermentations.</title>
        <authorList>
            <person name="Sternes P.R."/>
            <person name="Lee D."/>
            <person name="Kutyna D.R."/>
            <person name="Borneman A.R."/>
        </authorList>
    </citation>
    <scope>NUCLEOTIDE SEQUENCE [LARGE SCALE GENOMIC DNA]</scope>
    <source>
        <strain evidence="9">AWRI3580</strain>
    </source>
</reference>
<comment type="caution">
    <text evidence="8">The sequence shown here is derived from an EMBL/GenBank/DDBJ whole genome shotgun (WGS) entry which is preliminary data.</text>
</comment>
<evidence type="ECO:0000256" key="4">
    <source>
        <dbReference type="ARBA" id="ARBA00023136"/>
    </source>
</evidence>
<dbReference type="GO" id="GO:0033617">
    <property type="term" value="P:mitochondrial respiratory chain complex IV assembly"/>
    <property type="evidence" value="ECO:0007669"/>
    <property type="project" value="TreeGrafter"/>
</dbReference>
<dbReference type="EMBL" id="LPNN01000007">
    <property type="protein sequence ID" value="OEJ84605.1"/>
    <property type="molecule type" value="Genomic_DNA"/>
</dbReference>
<dbReference type="VEuPathDB" id="FungiDB:AWRI3580_g3481"/>
<dbReference type="STRING" id="29833.A0A1E5RCI8"/>
<evidence type="ECO:0000313" key="9">
    <source>
        <dbReference type="Proteomes" id="UP000095358"/>
    </source>
</evidence>
<organism evidence="8 9">
    <name type="scientific">Hanseniaspora uvarum</name>
    <name type="common">Yeast</name>
    <name type="synonym">Kloeckera apiculata</name>
    <dbReference type="NCBI Taxonomy" id="29833"/>
    <lineage>
        <taxon>Eukaryota</taxon>
        <taxon>Fungi</taxon>
        <taxon>Dikarya</taxon>
        <taxon>Ascomycota</taxon>
        <taxon>Saccharomycotina</taxon>
        <taxon>Saccharomycetes</taxon>
        <taxon>Saccharomycodales</taxon>
        <taxon>Saccharomycodaceae</taxon>
        <taxon>Hanseniaspora</taxon>
    </lineage>
</organism>
<sequence>MKVLSAEEIAQHNHAAHMGMIKGAIYGFGVSLAGAAIVKRNFSHLLKKANWQIKTALFISPIAFSSSVVGELDSTAFGRQLHHGDMEQEKLEEIQRWNSLTMEQKCFHTLNENRFSLLFTSWAAVLLGSWKVINRDKILTQSQKLVQARMYAQFATVVLVFGVLGISYYDRIINPQDFEEENQETRLDRILANIEKQNIEAKQMQLDNQKRLEGQAQN</sequence>
<dbReference type="InterPro" id="IPR040153">
    <property type="entry name" value="Rcf2"/>
</dbReference>
<name>A0A1E5RCI8_HANUV</name>
<comment type="subcellular location">
    <subcellularLocation>
        <location evidence="1">Mitochondrion</location>
    </subcellularLocation>
</comment>
<dbReference type="OrthoDB" id="1915122at2759"/>
<evidence type="ECO:0000256" key="3">
    <source>
        <dbReference type="ARBA" id="ARBA00022989"/>
    </source>
</evidence>
<dbReference type="PANTHER" id="PTHR28018:SF3">
    <property type="entry name" value="RESPIRATORY SUPERCOMPLEX FACTOR 2, MITOCHONDRIAL"/>
    <property type="match status" value="1"/>
</dbReference>
<evidence type="ECO:0000256" key="5">
    <source>
        <dbReference type="SAM" id="Coils"/>
    </source>
</evidence>
<keyword evidence="2 6" id="KW-0812">Transmembrane</keyword>
<evidence type="ECO:0000256" key="6">
    <source>
        <dbReference type="SAM" id="Phobius"/>
    </source>
</evidence>
<keyword evidence="9" id="KW-1185">Reference proteome</keyword>
<dbReference type="AlphaFoldDB" id="A0A1E5RCI8"/>
<feature type="transmembrane region" description="Helical" evidence="6">
    <location>
        <begin position="20"/>
        <end position="38"/>
    </location>
</feature>
<dbReference type="InterPro" id="IPR007667">
    <property type="entry name" value="Hypoxia_induced_domain"/>
</dbReference>
<dbReference type="PROSITE" id="PS51503">
    <property type="entry name" value="HIG1"/>
    <property type="match status" value="1"/>
</dbReference>
<protein>
    <submittedName>
        <fullName evidence="8">Respiratory supercomplex factor 2, mitochondrial</fullName>
    </submittedName>
</protein>
<keyword evidence="5" id="KW-0175">Coiled coil</keyword>
<accession>A0A1E5RCI8</accession>
<evidence type="ECO:0000256" key="1">
    <source>
        <dbReference type="ARBA" id="ARBA00004173"/>
    </source>
</evidence>
<gene>
    <name evidence="8" type="ORF">AWRI3580_g3481</name>
</gene>
<feature type="transmembrane region" description="Helical" evidence="6">
    <location>
        <begin position="148"/>
        <end position="169"/>
    </location>
</feature>
<dbReference type="Pfam" id="PF04588">
    <property type="entry name" value="HIG_1_N"/>
    <property type="match status" value="1"/>
</dbReference>
<dbReference type="Proteomes" id="UP000095358">
    <property type="component" value="Unassembled WGS sequence"/>
</dbReference>
<evidence type="ECO:0000313" key="8">
    <source>
        <dbReference type="EMBL" id="OEJ84605.1"/>
    </source>
</evidence>
<dbReference type="GO" id="GO:0005739">
    <property type="term" value="C:mitochondrion"/>
    <property type="evidence" value="ECO:0007669"/>
    <property type="project" value="UniProtKB-SubCell"/>
</dbReference>
<evidence type="ECO:0000256" key="2">
    <source>
        <dbReference type="ARBA" id="ARBA00022692"/>
    </source>
</evidence>
<keyword evidence="3 6" id="KW-1133">Transmembrane helix</keyword>
<feature type="domain" description="HIG1" evidence="7">
    <location>
        <begin position="87"/>
        <end position="178"/>
    </location>
</feature>
<feature type="transmembrane region" description="Helical" evidence="6">
    <location>
        <begin position="115"/>
        <end position="133"/>
    </location>
</feature>
<keyword evidence="4 6" id="KW-0472">Membrane</keyword>
<dbReference type="PANTHER" id="PTHR28018">
    <property type="entry name" value="RESPIRATORY SUPERCOMPLEX FACTOR 2, MITOCHONDRIAL"/>
    <property type="match status" value="1"/>
</dbReference>
<feature type="coiled-coil region" evidence="5">
    <location>
        <begin position="180"/>
        <end position="207"/>
    </location>
</feature>